<name>A0A239LY09_9BACT</name>
<sequence length="84" mass="9413">MERDKNKKTNQNQGKHSTAKTDATYNREAEELRDSPTSSMNASTPTNVGTGGVFRPDENRDEETRRGPNTTGKVDKKDTQNRKS</sequence>
<dbReference type="AlphaFoldDB" id="A0A239LY09"/>
<accession>A0A239LY09</accession>
<evidence type="ECO:0000256" key="1">
    <source>
        <dbReference type="SAM" id="MobiDB-lite"/>
    </source>
</evidence>
<dbReference type="EMBL" id="FZOQ01000054">
    <property type="protein sequence ID" value="SNT34579.1"/>
    <property type="molecule type" value="Genomic_DNA"/>
</dbReference>
<gene>
    <name evidence="2" type="ORF">SAMN06296052_1544</name>
</gene>
<proteinExistence type="predicted"/>
<feature type="compositionally biased region" description="Basic and acidic residues" evidence="1">
    <location>
        <begin position="55"/>
        <end position="66"/>
    </location>
</feature>
<feature type="compositionally biased region" description="Polar residues" evidence="1">
    <location>
        <begin position="35"/>
        <end position="48"/>
    </location>
</feature>
<reference evidence="3" key="1">
    <citation type="submission" date="2017-06" db="EMBL/GenBank/DDBJ databases">
        <authorList>
            <person name="Varghese N."/>
            <person name="Submissions S."/>
        </authorList>
    </citation>
    <scope>NUCLEOTIDE SEQUENCE [LARGE SCALE GENOMIC DNA]</scope>
    <source>
        <strain evidence="3">NKM1</strain>
    </source>
</reference>
<dbReference type="Proteomes" id="UP000198432">
    <property type="component" value="Unassembled WGS sequence"/>
</dbReference>
<evidence type="ECO:0000313" key="3">
    <source>
        <dbReference type="Proteomes" id="UP000198432"/>
    </source>
</evidence>
<feature type="compositionally biased region" description="Polar residues" evidence="1">
    <location>
        <begin position="9"/>
        <end position="24"/>
    </location>
</feature>
<keyword evidence="3" id="KW-1185">Reference proteome</keyword>
<dbReference type="RefSeq" id="WP_089321993.1">
    <property type="nucleotide sequence ID" value="NZ_FZOQ01000054.1"/>
</dbReference>
<feature type="compositionally biased region" description="Basic and acidic residues" evidence="1">
    <location>
        <begin position="25"/>
        <end position="34"/>
    </location>
</feature>
<organism evidence="2 3">
    <name type="scientific">Pontibacter ummariensis</name>
    <dbReference type="NCBI Taxonomy" id="1610492"/>
    <lineage>
        <taxon>Bacteria</taxon>
        <taxon>Pseudomonadati</taxon>
        <taxon>Bacteroidota</taxon>
        <taxon>Cytophagia</taxon>
        <taxon>Cytophagales</taxon>
        <taxon>Hymenobacteraceae</taxon>
        <taxon>Pontibacter</taxon>
    </lineage>
</organism>
<protein>
    <submittedName>
        <fullName evidence="2">Uncharacterized protein</fullName>
    </submittedName>
</protein>
<feature type="compositionally biased region" description="Basic and acidic residues" evidence="1">
    <location>
        <begin position="73"/>
        <end position="84"/>
    </location>
</feature>
<feature type="region of interest" description="Disordered" evidence="1">
    <location>
        <begin position="1"/>
        <end position="84"/>
    </location>
</feature>
<evidence type="ECO:0000313" key="2">
    <source>
        <dbReference type="EMBL" id="SNT34579.1"/>
    </source>
</evidence>